<evidence type="ECO:0000313" key="3">
    <source>
        <dbReference type="EMBL" id="CAE0406666.1"/>
    </source>
</evidence>
<dbReference type="InterPro" id="IPR051702">
    <property type="entry name" value="SH3_domain_YSC84-like"/>
</dbReference>
<dbReference type="PANTHER" id="PTHR15629:SF2">
    <property type="entry name" value="SH3 DOMAIN-CONTAINING YSC84-LIKE PROTEIN 1"/>
    <property type="match status" value="1"/>
</dbReference>
<evidence type="ECO:0000259" key="2">
    <source>
        <dbReference type="Pfam" id="PF04366"/>
    </source>
</evidence>
<dbReference type="InterPro" id="IPR007461">
    <property type="entry name" value="Ysc84_actin-binding"/>
</dbReference>
<dbReference type="AlphaFoldDB" id="A0A7S3L2M7"/>
<feature type="region of interest" description="Disordered" evidence="1">
    <location>
        <begin position="19"/>
        <end position="49"/>
    </location>
</feature>
<dbReference type="GO" id="GO:0035091">
    <property type="term" value="F:phosphatidylinositol binding"/>
    <property type="evidence" value="ECO:0007669"/>
    <property type="project" value="TreeGrafter"/>
</dbReference>
<dbReference type="PANTHER" id="PTHR15629">
    <property type="entry name" value="SH3YL1 PROTEIN"/>
    <property type="match status" value="1"/>
</dbReference>
<sequence length="329" mass="35994">VNLNIASFDRISRLRVQSRGPVSSCFRPTGSQTTTPQNIKQQQPKERTTTHSYPIYQPTMTKTTIKRPNRITMEGMIWNANHVLEAALHPSHRGGKVPMSELVTKCHGIVLLSVVQAGLIFTGHYGSGVLLAKRKDSAGKDTWSAPAAVAAMGYGGGALIGGEVDDILIFLMNREVLMDFAIHPQTRLNLTAEATVGTHGHEVNLGLEADHHNTVSVVFSKGLFGGFGAEMGTLQVIKKADAKFYNSRASTLDILFKDNAVQVPADKGVEELHRKLQMLAEGQTWVPGAEDVDKSERLRQKAEHAAEEVKQDLKEEIHYIEPSSQPQAS</sequence>
<gene>
    <name evidence="3" type="ORF">ACOF00016_LOCUS4511</name>
</gene>
<protein>
    <recommendedName>
        <fullName evidence="2">Ysc84 actin-binding domain-containing protein</fullName>
    </recommendedName>
</protein>
<evidence type="ECO:0000256" key="1">
    <source>
        <dbReference type="SAM" id="MobiDB-lite"/>
    </source>
</evidence>
<dbReference type="CDD" id="cd11524">
    <property type="entry name" value="SYLF"/>
    <property type="match status" value="1"/>
</dbReference>
<proteinExistence type="predicted"/>
<organism evidence="3">
    <name type="scientific">Amphora coffeiformis</name>
    <dbReference type="NCBI Taxonomy" id="265554"/>
    <lineage>
        <taxon>Eukaryota</taxon>
        <taxon>Sar</taxon>
        <taxon>Stramenopiles</taxon>
        <taxon>Ochrophyta</taxon>
        <taxon>Bacillariophyta</taxon>
        <taxon>Bacillariophyceae</taxon>
        <taxon>Bacillariophycidae</taxon>
        <taxon>Thalassiophysales</taxon>
        <taxon>Catenulaceae</taxon>
        <taxon>Amphora</taxon>
    </lineage>
</organism>
<dbReference type="Pfam" id="PF04366">
    <property type="entry name" value="Ysc84"/>
    <property type="match status" value="1"/>
</dbReference>
<reference evidence="3" key="1">
    <citation type="submission" date="2021-01" db="EMBL/GenBank/DDBJ databases">
        <authorList>
            <person name="Corre E."/>
            <person name="Pelletier E."/>
            <person name="Niang G."/>
            <person name="Scheremetjew M."/>
            <person name="Finn R."/>
            <person name="Kale V."/>
            <person name="Holt S."/>
            <person name="Cochrane G."/>
            <person name="Meng A."/>
            <person name="Brown T."/>
            <person name="Cohen L."/>
        </authorList>
    </citation>
    <scope>NUCLEOTIDE SEQUENCE</scope>
    <source>
        <strain evidence="3">CCMP127</strain>
    </source>
</reference>
<feature type="non-terminal residue" evidence="3">
    <location>
        <position position="1"/>
    </location>
</feature>
<feature type="compositionally biased region" description="Polar residues" evidence="1">
    <location>
        <begin position="29"/>
        <end position="42"/>
    </location>
</feature>
<name>A0A7S3L2M7_9STRA</name>
<dbReference type="EMBL" id="HBIM01005299">
    <property type="protein sequence ID" value="CAE0406666.1"/>
    <property type="molecule type" value="Transcribed_RNA"/>
</dbReference>
<accession>A0A7S3L2M7</accession>
<feature type="domain" description="Ysc84 actin-binding" evidence="2">
    <location>
        <begin position="153"/>
        <end position="277"/>
    </location>
</feature>